<dbReference type="InterPro" id="IPR036045">
    <property type="entry name" value="Sec1-like_sf"/>
</dbReference>
<sequence length="694" mass="78900">MVNLIELQKQAILEAIKAIEPKGTWRCVVTDETSHKLITNVMQIHHILDESISDVSLIENKRPPQQMECVYILTPEKHVVECLISDYARPKPRYTCAHLLWTSDLPDGLRQMILNSPARGFIAGEKVLSVDYFPRESHLFTFRDPSSFFTLYNPECRGLVRVHLEELAKKIVCVCVSLGEYPTIRYFRAPNLLHEARVLSEVLAKNVQSELDLYAQNHREFPPPSNRPRGVLFIVDRAMDLFAPALHEFTYQAMAHDLLPIKEGDKVTYNVRLATSSGEEEEKEMEIGDEDQVWVANRHKHMKDTIERLMADFQKFLGDNKNFVDSGSSTSLYAIRDMMASLPQYQGQKDMYSLHLTMAQECMGIFEKKNLPDVALLEQSLATGMDENNRPTKNPTESLIRLLDDPALAAPDRLRLITLYLLWKDGLLAGDIEKLMRHSQLQRQDERVLRNLDLFGARVTRDLKDNSQSRNSAQKPKRPISKTMDDDEDGSDFSRFVTALKVMLDDHTKGALDPAIFPYTKPELVPGGPMGGQENVSQASLRSAKPTWAKSRMSVVEPRQRVIVFMAGGATYSESRACYEVSKASARDVFLGSTHLLTPNLWLSQLRNARESRRLLDLPADRPEKEVPKHLLEPDPVPKPVAPIQQRPQQAPPKKAPSPAPPVKEMGGLKVHHHQPGRYYEEDKKKKKKMFGVF</sequence>
<dbReference type="PIRSF" id="PIRSF005715">
    <property type="entry name" value="VPS45_Sec1"/>
    <property type="match status" value="1"/>
</dbReference>
<dbReference type="InterPro" id="IPR043154">
    <property type="entry name" value="Sec-1-like_dom1"/>
</dbReference>
<feature type="region of interest" description="Disordered" evidence="2">
    <location>
        <begin position="617"/>
        <end position="694"/>
    </location>
</feature>
<dbReference type="Gene3D" id="3.40.50.1910">
    <property type="match status" value="1"/>
</dbReference>
<dbReference type="InterPro" id="IPR027482">
    <property type="entry name" value="Sec1-like_dom2"/>
</dbReference>
<evidence type="ECO:0000256" key="2">
    <source>
        <dbReference type="SAM" id="MobiDB-lite"/>
    </source>
</evidence>
<dbReference type="InterPro" id="IPR001619">
    <property type="entry name" value="Sec1-like"/>
</dbReference>
<dbReference type="GO" id="GO:0016192">
    <property type="term" value="P:vesicle-mediated transport"/>
    <property type="evidence" value="ECO:0007669"/>
    <property type="project" value="InterPro"/>
</dbReference>
<reference evidence="3 4" key="1">
    <citation type="journal article" date="2018" name="Nat. Ecol. Evol.">
        <title>Pezizomycetes genomes reveal the molecular basis of ectomycorrhizal truffle lifestyle.</title>
        <authorList>
            <person name="Murat C."/>
            <person name="Payen T."/>
            <person name="Noel B."/>
            <person name="Kuo A."/>
            <person name="Morin E."/>
            <person name="Chen J."/>
            <person name="Kohler A."/>
            <person name="Krizsan K."/>
            <person name="Balestrini R."/>
            <person name="Da Silva C."/>
            <person name="Montanini B."/>
            <person name="Hainaut M."/>
            <person name="Levati E."/>
            <person name="Barry K.W."/>
            <person name="Belfiori B."/>
            <person name="Cichocki N."/>
            <person name="Clum A."/>
            <person name="Dockter R.B."/>
            <person name="Fauchery L."/>
            <person name="Guy J."/>
            <person name="Iotti M."/>
            <person name="Le Tacon F."/>
            <person name="Lindquist E.A."/>
            <person name="Lipzen A."/>
            <person name="Malagnac F."/>
            <person name="Mello A."/>
            <person name="Molinier V."/>
            <person name="Miyauchi S."/>
            <person name="Poulain J."/>
            <person name="Riccioni C."/>
            <person name="Rubini A."/>
            <person name="Sitrit Y."/>
            <person name="Splivallo R."/>
            <person name="Traeger S."/>
            <person name="Wang M."/>
            <person name="Zifcakova L."/>
            <person name="Wipf D."/>
            <person name="Zambonelli A."/>
            <person name="Paolocci F."/>
            <person name="Nowrousian M."/>
            <person name="Ottonello S."/>
            <person name="Baldrian P."/>
            <person name="Spatafora J.W."/>
            <person name="Henrissat B."/>
            <person name="Nagy L.G."/>
            <person name="Aury J.M."/>
            <person name="Wincker P."/>
            <person name="Grigoriev I.V."/>
            <person name="Bonfante P."/>
            <person name="Martin F.M."/>
        </authorList>
    </citation>
    <scope>NUCLEOTIDE SEQUENCE [LARGE SCALE GENOMIC DNA]</scope>
    <source>
        <strain evidence="3 4">CCBAS932</strain>
    </source>
</reference>
<accession>A0A3N4KQS3</accession>
<dbReference type="Gene3D" id="1.25.40.60">
    <property type="match status" value="1"/>
</dbReference>
<dbReference type="OrthoDB" id="2228at2759"/>
<feature type="region of interest" description="Disordered" evidence="2">
    <location>
        <begin position="463"/>
        <end position="489"/>
    </location>
</feature>
<dbReference type="EMBL" id="ML119125">
    <property type="protein sequence ID" value="RPB12923.1"/>
    <property type="molecule type" value="Genomic_DNA"/>
</dbReference>
<dbReference type="InterPro" id="IPR043127">
    <property type="entry name" value="Sec-1-like_dom3a"/>
</dbReference>
<protein>
    <submittedName>
        <fullName evidence="3">Sec1 family protein</fullName>
    </submittedName>
</protein>
<feature type="compositionally biased region" description="Pro residues" evidence="2">
    <location>
        <begin position="650"/>
        <end position="662"/>
    </location>
</feature>
<dbReference type="InParanoid" id="A0A3N4KQS3"/>
<evidence type="ECO:0000256" key="1">
    <source>
        <dbReference type="ARBA" id="ARBA00009884"/>
    </source>
</evidence>
<dbReference type="AlphaFoldDB" id="A0A3N4KQS3"/>
<dbReference type="SUPFAM" id="SSF56815">
    <property type="entry name" value="Sec1/munc18-like (SM) proteins"/>
    <property type="match status" value="1"/>
</dbReference>
<dbReference type="Gene3D" id="3.40.50.2060">
    <property type="match status" value="1"/>
</dbReference>
<gene>
    <name evidence="3" type="ORF">P167DRAFT_564783</name>
</gene>
<dbReference type="Pfam" id="PF00995">
    <property type="entry name" value="Sec1"/>
    <property type="match status" value="1"/>
</dbReference>
<name>A0A3N4KQS3_9PEZI</name>
<organism evidence="3 4">
    <name type="scientific">Morchella conica CCBAS932</name>
    <dbReference type="NCBI Taxonomy" id="1392247"/>
    <lineage>
        <taxon>Eukaryota</taxon>
        <taxon>Fungi</taxon>
        <taxon>Dikarya</taxon>
        <taxon>Ascomycota</taxon>
        <taxon>Pezizomycotina</taxon>
        <taxon>Pezizomycetes</taxon>
        <taxon>Pezizales</taxon>
        <taxon>Morchellaceae</taxon>
        <taxon>Morchella</taxon>
    </lineage>
</organism>
<dbReference type="Gene3D" id="3.90.830.10">
    <property type="entry name" value="Syntaxin Binding Protein 1, Chain A, domain 2"/>
    <property type="match status" value="1"/>
</dbReference>
<dbReference type="Proteomes" id="UP000277580">
    <property type="component" value="Unassembled WGS sequence"/>
</dbReference>
<feature type="compositionally biased region" description="Basic and acidic residues" evidence="2">
    <location>
        <begin position="617"/>
        <end position="633"/>
    </location>
</feature>
<feature type="compositionally biased region" description="Basic residues" evidence="2">
    <location>
        <begin position="685"/>
        <end position="694"/>
    </location>
</feature>
<comment type="similarity">
    <text evidence="1">Belongs to the STXBP/unc-18/SEC1 family.</text>
</comment>
<dbReference type="PANTHER" id="PTHR11679">
    <property type="entry name" value="VESICLE PROTEIN SORTING-ASSOCIATED"/>
    <property type="match status" value="1"/>
</dbReference>
<dbReference type="FunCoup" id="A0A3N4KQS3">
    <property type="interactions" value="780"/>
</dbReference>
<evidence type="ECO:0000313" key="4">
    <source>
        <dbReference type="Proteomes" id="UP000277580"/>
    </source>
</evidence>
<evidence type="ECO:0000313" key="3">
    <source>
        <dbReference type="EMBL" id="RPB12923.1"/>
    </source>
</evidence>
<dbReference type="STRING" id="1392247.A0A3N4KQS3"/>
<proteinExistence type="inferred from homology"/>
<keyword evidence="4" id="KW-1185">Reference proteome</keyword>